<organism evidence="1 2">
    <name type="scientific">Actinomadura chokoriensis</name>
    <dbReference type="NCBI Taxonomy" id="454156"/>
    <lineage>
        <taxon>Bacteria</taxon>
        <taxon>Bacillati</taxon>
        <taxon>Actinomycetota</taxon>
        <taxon>Actinomycetes</taxon>
        <taxon>Streptosporangiales</taxon>
        <taxon>Thermomonosporaceae</taxon>
        <taxon>Actinomadura</taxon>
    </lineage>
</organism>
<gene>
    <name evidence="1" type="ORF">SM436_07445</name>
</gene>
<protein>
    <recommendedName>
        <fullName evidence="3">DUF397 domain-containing protein</fullName>
    </recommendedName>
</protein>
<dbReference type="Proteomes" id="UP001569904">
    <property type="component" value="Unassembled WGS sequence"/>
</dbReference>
<evidence type="ECO:0008006" key="3">
    <source>
        <dbReference type="Google" id="ProtNLM"/>
    </source>
</evidence>
<proteinExistence type="predicted"/>
<dbReference type="EMBL" id="JAXCEH010000003">
    <property type="protein sequence ID" value="MFA1553521.1"/>
    <property type="molecule type" value="Genomic_DNA"/>
</dbReference>
<name>A0ABV4QSG3_9ACTN</name>
<evidence type="ECO:0000313" key="1">
    <source>
        <dbReference type="EMBL" id="MFA1553521.1"/>
    </source>
</evidence>
<sequence length="58" mass="6093">MGICNKWSLGAPPGVADDLPLSVFVKESHFAKEMTVEGLDSTVVADAAGLRQFDAWGG</sequence>
<evidence type="ECO:0000313" key="2">
    <source>
        <dbReference type="Proteomes" id="UP001569904"/>
    </source>
</evidence>
<reference evidence="1 2" key="1">
    <citation type="submission" date="2023-11" db="EMBL/GenBank/DDBJ databases">
        <title>Actinomadura monticuli sp. nov., isolated from volcanic ash.</title>
        <authorList>
            <person name="Lee S.D."/>
            <person name="Yang H."/>
            <person name="Kim I.S."/>
        </authorList>
    </citation>
    <scope>NUCLEOTIDE SEQUENCE [LARGE SCALE GENOMIC DNA]</scope>
    <source>
        <strain evidence="1 2">DSM 45346</strain>
    </source>
</reference>
<keyword evidence="2" id="KW-1185">Reference proteome</keyword>
<accession>A0ABV4QSG3</accession>
<dbReference type="RefSeq" id="WP_371939915.1">
    <property type="nucleotide sequence ID" value="NZ_JAXCEH010000003.1"/>
</dbReference>
<comment type="caution">
    <text evidence="1">The sequence shown here is derived from an EMBL/GenBank/DDBJ whole genome shotgun (WGS) entry which is preliminary data.</text>
</comment>